<dbReference type="AlphaFoldDB" id="A0A0S2FGW3"/>
<dbReference type="STRING" id="84531.LA76x_4654"/>
<organism evidence="2 3">
    <name type="scientific">Lysobacter antibioticus</name>
    <dbReference type="NCBI Taxonomy" id="84531"/>
    <lineage>
        <taxon>Bacteria</taxon>
        <taxon>Pseudomonadati</taxon>
        <taxon>Pseudomonadota</taxon>
        <taxon>Gammaproteobacteria</taxon>
        <taxon>Lysobacterales</taxon>
        <taxon>Lysobacteraceae</taxon>
        <taxon>Lysobacter</taxon>
    </lineage>
</organism>
<dbReference type="PATRIC" id="fig|84531.8.peg.4646"/>
<dbReference type="Proteomes" id="UP000060787">
    <property type="component" value="Chromosome"/>
</dbReference>
<dbReference type="EMBL" id="CP011129">
    <property type="protein sequence ID" value="ALN82757.1"/>
    <property type="molecule type" value="Genomic_DNA"/>
</dbReference>
<evidence type="ECO:0000313" key="3">
    <source>
        <dbReference type="Proteomes" id="UP000060787"/>
    </source>
</evidence>
<name>A0A0S2FGW3_LYSAN</name>
<protein>
    <submittedName>
        <fullName evidence="2">Uncharacterized protein</fullName>
    </submittedName>
</protein>
<proteinExistence type="predicted"/>
<sequence length="56" mass="5795">MTRSDVASAATDLGSDTAPASARPAPAATPSSKRGRSSILIARRYRRSPPHASTTD</sequence>
<feature type="region of interest" description="Disordered" evidence="1">
    <location>
        <begin position="1"/>
        <end position="56"/>
    </location>
</feature>
<dbReference type="KEGG" id="lab:LA76x_4654"/>
<gene>
    <name evidence="2" type="ORF">LA76x_4654</name>
</gene>
<reference evidence="2 3" key="1">
    <citation type="journal article" date="2015" name="BMC Genomics">
        <title>Comparative genomics and metabolic profiling of the genus Lysobacter.</title>
        <authorList>
            <person name="de Bruijn I."/>
            <person name="Cheng X."/>
            <person name="de Jager V."/>
            <person name="Exposito R.G."/>
            <person name="Watrous J."/>
            <person name="Patel N."/>
            <person name="Postma J."/>
            <person name="Dorrestein P.C."/>
            <person name="Kobayashi D."/>
            <person name="Raaijmakers J.M."/>
        </authorList>
    </citation>
    <scope>NUCLEOTIDE SEQUENCE [LARGE SCALE GENOMIC DNA]</scope>
    <source>
        <strain evidence="2 3">76</strain>
    </source>
</reference>
<keyword evidence="3" id="KW-1185">Reference proteome</keyword>
<evidence type="ECO:0000313" key="2">
    <source>
        <dbReference type="EMBL" id="ALN82757.1"/>
    </source>
</evidence>
<accession>A0A0S2FGW3</accession>
<feature type="compositionally biased region" description="Low complexity" evidence="1">
    <location>
        <begin position="15"/>
        <end position="32"/>
    </location>
</feature>
<evidence type="ECO:0000256" key="1">
    <source>
        <dbReference type="SAM" id="MobiDB-lite"/>
    </source>
</evidence>